<sequence>MCRRVLPLVFRGGGAPRRGAADDRAPAGGVTLMLTPWNFPAAMITRKLAPALAAGCTALVEPAEDSPLTALHLAALMSRAGLPEGVVSVLTTDRPAELVEVALHDSRVRKVAFTGSTQMGLYLLRQTAERIVNTSLELGGNAPFIVLDDADLDDAVEGALVAKMRNDGQACTAANRFLVQESVASDFAARLSARMAALRMGPGASDSTELGPLVNGRRRDEIAANVSAAVEQGAAVQLGGEVPECPGFFYPATVLTDVPRDSTLGAQEIFGPVASIIPVEHDDDAVAVANDSELGLAAYVSSGDLACGLAVGERLEVGMMGLNRGLVSDPAAPFGG</sequence>
<dbReference type="InterPro" id="IPR016163">
    <property type="entry name" value="Ald_DH_C"/>
</dbReference>
<evidence type="ECO:0000313" key="5">
    <source>
        <dbReference type="EMBL" id="MFC5994321.1"/>
    </source>
</evidence>
<keyword evidence="6" id="KW-1185">Reference proteome</keyword>
<dbReference type="Pfam" id="PF00171">
    <property type="entry name" value="Aldedh"/>
    <property type="match status" value="1"/>
</dbReference>
<evidence type="ECO:0000259" key="4">
    <source>
        <dbReference type="Pfam" id="PF00171"/>
    </source>
</evidence>
<dbReference type="Gene3D" id="3.40.605.10">
    <property type="entry name" value="Aldehyde Dehydrogenase, Chain A, domain 1"/>
    <property type="match status" value="1"/>
</dbReference>
<evidence type="ECO:0000256" key="3">
    <source>
        <dbReference type="RuleBase" id="RU003345"/>
    </source>
</evidence>
<proteinExistence type="inferred from homology"/>
<dbReference type="Gene3D" id="3.40.309.10">
    <property type="entry name" value="Aldehyde Dehydrogenase, Chain A, domain 2"/>
    <property type="match status" value="1"/>
</dbReference>
<evidence type="ECO:0000313" key="6">
    <source>
        <dbReference type="Proteomes" id="UP001596302"/>
    </source>
</evidence>
<gene>
    <name evidence="5" type="ORF">ACFQE5_08875</name>
</gene>
<comment type="caution">
    <text evidence="5">The sequence shown here is derived from an EMBL/GenBank/DDBJ whole genome shotgun (WGS) entry which is preliminary data.</text>
</comment>
<evidence type="ECO:0000256" key="1">
    <source>
        <dbReference type="ARBA" id="ARBA00023002"/>
    </source>
</evidence>
<dbReference type="Proteomes" id="UP001596302">
    <property type="component" value="Unassembled WGS sequence"/>
</dbReference>
<feature type="domain" description="Aldehyde dehydrogenase" evidence="4">
    <location>
        <begin position="23"/>
        <end position="336"/>
    </location>
</feature>
<feature type="active site" evidence="2">
    <location>
        <position position="137"/>
    </location>
</feature>
<dbReference type="RefSeq" id="WP_379584423.1">
    <property type="nucleotide sequence ID" value="NZ_JBHSQW010000018.1"/>
</dbReference>
<dbReference type="PROSITE" id="PS00687">
    <property type="entry name" value="ALDEHYDE_DEHYDR_GLU"/>
    <property type="match status" value="1"/>
</dbReference>
<dbReference type="SUPFAM" id="SSF53720">
    <property type="entry name" value="ALDH-like"/>
    <property type="match status" value="1"/>
</dbReference>
<dbReference type="PANTHER" id="PTHR43353:SF5">
    <property type="entry name" value="SUCCINATE-SEMIALDEHYDE DEHYDROGENASE, MITOCHONDRIAL"/>
    <property type="match status" value="1"/>
</dbReference>
<dbReference type="PANTHER" id="PTHR43353">
    <property type="entry name" value="SUCCINATE-SEMIALDEHYDE DEHYDROGENASE, MITOCHONDRIAL"/>
    <property type="match status" value="1"/>
</dbReference>
<name>A0ABW1J0N7_9PSEU</name>
<reference evidence="6" key="1">
    <citation type="journal article" date="2019" name="Int. J. Syst. Evol. Microbiol.">
        <title>The Global Catalogue of Microorganisms (GCM) 10K type strain sequencing project: providing services to taxonomists for standard genome sequencing and annotation.</title>
        <authorList>
            <consortium name="The Broad Institute Genomics Platform"/>
            <consortium name="The Broad Institute Genome Sequencing Center for Infectious Disease"/>
            <person name="Wu L."/>
            <person name="Ma J."/>
        </authorList>
    </citation>
    <scope>NUCLEOTIDE SEQUENCE [LARGE SCALE GENOMIC DNA]</scope>
    <source>
        <strain evidence="6">CCM 8391</strain>
    </source>
</reference>
<dbReference type="InterPro" id="IPR016161">
    <property type="entry name" value="Ald_DH/histidinol_DH"/>
</dbReference>
<dbReference type="EMBL" id="JBHSQW010000018">
    <property type="protein sequence ID" value="MFC5994321.1"/>
    <property type="molecule type" value="Genomic_DNA"/>
</dbReference>
<dbReference type="InterPro" id="IPR016162">
    <property type="entry name" value="Ald_DH_N"/>
</dbReference>
<evidence type="ECO:0000256" key="2">
    <source>
        <dbReference type="PROSITE-ProRule" id="PRU10007"/>
    </source>
</evidence>
<protein>
    <submittedName>
        <fullName evidence="5">Aldehyde dehydrogenase family protein</fullName>
    </submittedName>
</protein>
<dbReference type="InterPro" id="IPR015590">
    <property type="entry name" value="Aldehyde_DH_dom"/>
</dbReference>
<accession>A0ABW1J0N7</accession>
<dbReference type="InterPro" id="IPR050740">
    <property type="entry name" value="Aldehyde_DH_Superfamily"/>
</dbReference>
<keyword evidence="1 3" id="KW-0560">Oxidoreductase</keyword>
<comment type="similarity">
    <text evidence="3">Belongs to the aldehyde dehydrogenase family.</text>
</comment>
<organism evidence="5 6">
    <name type="scientific">Pseudonocardia hispaniensis</name>
    <dbReference type="NCBI Taxonomy" id="904933"/>
    <lineage>
        <taxon>Bacteria</taxon>
        <taxon>Bacillati</taxon>
        <taxon>Actinomycetota</taxon>
        <taxon>Actinomycetes</taxon>
        <taxon>Pseudonocardiales</taxon>
        <taxon>Pseudonocardiaceae</taxon>
        <taxon>Pseudonocardia</taxon>
    </lineage>
</organism>
<dbReference type="InterPro" id="IPR029510">
    <property type="entry name" value="Ald_DH_CS_GLU"/>
</dbReference>